<keyword evidence="5" id="KW-1185">Reference proteome</keyword>
<feature type="transmembrane region" description="Helical" evidence="1">
    <location>
        <begin position="77"/>
        <end position="98"/>
    </location>
</feature>
<dbReference type="KEGG" id="rry:C1O28_03730"/>
<keyword evidence="1" id="KW-1133">Transmembrane helix</keyword>
<evidence type="ECO:0000313" key="3">
    <source>
        <dbReference type="EMBL" id="PPH75186.1"/>
    </source>
</evidence>
<feature type="transmembrane region" description="Helical" evidence="1">
    <location>
        <begin position="266"/>
        <end position="283"/>
    </location>
</feature>
<keyword evidence="1" id="KW-0812">Transmembrane</keyword>
<dbReference type="EMBL" id="PSUL01000002">
    <property type="protein sequence ID" value="PPF15933.1"/>
    <property type="molecule type" value="Genomic_DNA"/>
</dbReference>
<name>A0ABD6WBT4_RATRA</name>
<dbReference type="AlphaFoldDB" id="A0ABD6WBT4"/>
<dbReference type="RefSeq" id="WP_097166530.1">
    <property type="nucleotide sequence ID" value="NZ_PSUD01000025.1"/>
</dbReference>
<feature type="transmembrane region" description="Helical" evidence="1">
    <location>
        <begin position="194"/>
        <end position="216"/>
    </location>
</feature>
<dbReference type="Proteomes" id="UP000239698">
    <property type="component" value="Unassembled WGS sequence"/>
</dbReference>
<reference evidence="4 5" key="1">
    <citation type="submission" date="2018-02" db="EMBL/GenBank/DDBJ databases">
        <title>Bacteriophage NCPPB3778 and a type I-E CRISPR drive the evolution of the US Biological Select Agent, Rathayibacter toxicus.</title>
        <authorList>
            <person name="Davis E.W.II."/>
            <person name="Tabima J.F."/>
            <person name="Weisberg A.J."/>
            <person name="Lopes L.D."/>
            <person name="Wiseman M.S."/>
            <person name="Wiseman M.S."/>
            <person name="Pupko T."/>
            <person name="Belcher M.S."/>
            <person name="Sechler A.J."/>
            <person name="Tancos M.A."/>
            <person name="Schroeder B.K."/>
            <person name="Murray T.D."/>
            <person name="Luster D.G."/>
            <person name="Schneider W.L."/>
            <person name="Rogers E."/>
            <person name="Andreote F.D."/>
            <person name="Grunwald N.J."/>
            <person name="Putnam M.L."/>
            <person name="Chang J.H."/>
        </authorList>
    </citation>
    <scope>NUCLEOTIDE SEQUENCE [LARGE SCALE GENOMIC DNA]</scope>
    <source>
        <strain evidence="3 5">AY1D6</strain>
        <strain evidence="2 4">AY1I9</strain>
    </source>
</reference>
<proteinExistence type="predicted"/>
<sequence>MAEFLFILLVGVTGGETEALAALSGFIASIDENVVELFYGIATVALVSFAALGRGALDEPQQSDEAERRVRRFANAALAAIALTILMQAVFTIALWRTEPAEVIVSWMGASALIFAALDGAGIALRSDLREQRRRSLSAARKLEKRILRRRACLFRRSAPRRALVVSGMVVGVWWSICIAAVFFALGQHDLLDIGFWVLTVFRVGFILAAAPFASVIMRDRYRATQQKMHASLRRLSRFGAILVPTFFAGYVLWPKNGSASLLENAIVIALAALPLLLLPALASERREASPWWTPQGAARQAYAAAVGLHRQAVQGELETLERVFSPSGLGRNGHTATG</sequence>
<accession>A0ABD6WBT4</accession>
<evidence type="ECO:0000313" key="4">
    <source>
        <dbReference type="Proteomes" id="UP000237881"/>
    </source>
</evidence>
<feature type="transmembrane region" description="Helical" evidence="1">
    <location>
        <begin position="104"/>
        <end position="125"/>
    </location>
</feature>
<keyword evidence="1" id="KW-0472">Membrane</keyword>
<dbReference type="Proteomes" id="UP000237881">
    <property type="component" value="Unassembled WGS sequence"/>
</dbReference>
<dbReference type="EMBL" id="PSVT01000027">
    <property type="protein sequence ID" value="PPH75186.1"/>
    <property type="molecule type" value="Genomic_DNA"/>
</dbReference>
<evidence type="ECO:0000313" key="5">
    <source>
        <dbReference type="Proteomes" id="UP000239698"/>
    </source>
</evidence>
<evidence type="ECO:0000256" key="1">
    <source>
        <dbReference type="SAM" id="Phobius"/>
    </source>
</evidence>
<evidence type="ECO:0000313" key="2">
    <source>
        <dbReference type="EMBL" id="PPF15933.1"/>
    </source>
</evidence>
<gene>
    <name evidence="2" type="ORF">C5C04_01570</name>
    <name evidence="3" type="ORF">C5C40_11790</name>
</gene>
<comment type="caution">
    <text evidence="2">The sequence shown here is derived from an EMBL/GenBank/DDBJ whole genome shotgun (WGS) entry which is preliminary data.</text>
</comment>
<protein>
    <submittedName>
        <fullName evidence="2">Uncharacterized protein</fullName>
    </submittedName>
</protein>
<feature type="transmembrane region" description="Helical" evidence="1">
    <location>
        <begin position="236"/>
        <end position="254"/>
    </location>
</feature>
<organism evidence="2 4">
    <name type="scientific">Rathayibacter rathayi</name>
    <name type="common">Corynebacterium rathayi</name>
    <dbReference type="NCBI Taxonomy" id="33887"/>
    <lineage>
        <taxon>Bacteria</taxon>
        <taxon>Bacillati</taxon>
        <taxon>Actinomycetota</taxon>
        <taxon>Actinomycetes</taxon>
        <taxon>Micrococcales</taxon>
        <taxon>Microbacteriaceae</taxon>
        <taxon>Rathayibacter</taxon>
    </lineage>
</organism>
<feature type="transmembrane region" description="Helical" evidence="1">
    <location>
        <begin position="164"/>
        <end position="188"/>
    </location>
</feature>
<feature type="transmembrane region" description="Helical" evidence="1">
    <location>
        <begin position="37"/>
        <end position="57"/>
    </location>
</feature>